<evidence type="ECO:0000313" key="4">
    <source>
        <dbReference type="Proteomes" id="UP000799779"/>
    </source>
</evidence>
<evidence type="ECO:0000313" key="3">
    <source>
        <dbReference type="EMBL" id="KAF1999092.1"/>
    </source>
</evidence>
<reference evidence="3" key="1">
    <citation type="journal article" date="2020" name="Stud. Mycol.">
        <title>101 Dothideomycetes genomes: a test case for predicting lifestyles and emergence of pathogens.</title>
        <authorList>
            <person name="Haridas S."/>
            <person name="Albert R."/>
            <person name="Binder M."/>
            <person name="Bloem J."/>
            <person name="Labutti K."/>
            <person name="Salamov A."/>
            <person name="Andreopoulos B."/>
            <person name="Baker S."/>
            <person name="Barry K."/>
            <person name="Bills G."/>
            <person name="Bluhm B."/>
            <person name="Cannon C."/>
            <person name="Castanera R."/>
            <person name="Culley D."/>
            <person name="Daum C."/>
            <person name="Ezra D."/>
            <person name="Gonzalez J."/>
            <person name="Henrissat B."/>
            <person name="Kuo A."/>
            <person name="Liang C."/>
            <person name="Lipzen A."/>
            <person name="Lutzoni F."/>
            <person name="Magnuson J."/>
            <person name="Mondo S."/>
            <person name="Nolan M."/>
            <person name="Ohm R."/>
            <person name="Pangilinan J."/>
            <person name="Park H.-J."/>
            <person name="Ramirez L."/>
            <person name="Alfaro M."/>
            <person name="Sun H."/>
            <person name="Tritt A."/>
            <person name="Yoshinaga Y."/>
            <person name="Zwiers L.-H."/>
            <person name="Turgeon B."/>
            <person name="Goodwin S."/>
            <person name="Spatafora J."/>
            <person name="Crous P."/>
            <person name="Grigoriev I."/>
        </authorList>
    </citation>
    <scope>NUCLEOTIDE SEQUENCE</scope>
    <source>
        <strain evidence="3">CBS 123094</strain>
    </source>
</reference>
<dbReference type="Proteomes" id="UP000799779">
    <property type="component" value="Unassembled WGS sequence"/>
</dbReference>
<accession>A0A6A5WBN9</accession>
<name>A0A6A5WBN9_9PLEO</name>
<evidence type="ECO:0000256" key="1">
    <source>
        <dbReference type="SAM" id="MobiDB-lite"/>
    </source>
</evidence>
<feature type="signal peptide" evidence="2">
    <location>
        <begin position="1"/>
        <end position="18"/>
    </location>
</feature>
<keyword evidence="2" id="KW-0732">Signal</keyword>
<feature type="compositionally biased region" description="Basic and acidic residues" evidence="1">
    <location>
        <begin position="215"/>
        <end position="230"/>
    </location>
</feature>
<dbReference type="EMBL" id="ML977598">
    <property type="protein sequence ID" value="KAF1999092.1"/>
    <property type="molecule type" value="Genomic_DNA"/>
</dbReference>
<gene>
    <name evidence="3" type="ORF">P154DRAFT_601883</name>
</gene>
<feature type="compositionally biased region" description="Pro residues" evidence="1">
    <location>
        <begin position="290"/>
        <end position="314"/>
    </location>
</feature>
<dbReference type="OrthoDB" id="3798025at2759"/>
<organism evidence="3 4">
    <name type="scientific">Amniculicola lignicola CBS 123094</name>
    <dbReference type="NCBI Taxonomy" id="1392246"/>
    <lineage>
        <taxon>Eukaryota</taxon>
        <taxon>Fungi</taxon>
        <taxon>Dikarya</taxon>
        <taxon>Ascomycota</taxon>
        <taxon>Pezizomycotina</taxon>
        <taxon>Dothideomycetes</taxon>
        <taxon>Pleosporomycetidae</taxon>
        <taxon>Pleosporales</taxon>
        <taxon>Amniculicolaceae</taxon>
        <taxon>Amniculicola</taxon>
    </lineage>
</organism>
<protein>
    <submittedName>
        <fullName evidence="3">Uncharacterized protein</fullName>
    </submittedName>
</protein>
<dbReference type="AlphaFoldDB" id="A0A6A5WBN9"/>
<feature type="region of interest" description="Disordered" evidence="1">
    <location>
        <begin position="246"/>
        <end position="316"/>
    </location>
</feature>
<feature type="chain" id="PRO_5025642905" evidence="2">
    <location>
        <begin position="19"/>
        <end position="489"/>
    </location>
</feature>
<proteinExistence type="predicted"/>
<keyword evidence="4" id="KW-1185">Reference proteome</keyword>
<feature type="region of interest" description="Disordered" evidence="1">
    <location>
        <begin position="189"/>
        <end position="230"/>
    </location>
</feature>
<sequence>MLYRAVGVFIILPTLTLGASFKAYKNSQCTDELKIKSNQQEIAGGELQIDTAIKDWEGENGPAGRWYDKMSYEGATASGTINGTGGNNVYWKTSDAEQGCTHVLMKQTHGPGEGWKTLTPLPGQIAIISKNEGCYYSSLNNFQGLISSFCCGEEDCAAVHMGANLFLKRDMADYDAPLANSFAASRAIRRDVPSEPQGPDGLHWAPADASSPEKFNNHDGRSFELSEPTERRAPFAIRGVARVPENEPSLDNFEDEIDAVSKRDSSLPWIEDMMFGPSEEEDKPSEHPQDQPPPPPPPQESHPAPPPPPAPEPVVPGCKLVDGWSKTGVTTGAQRIVTDPQNCDTGPGVCQHTVSVSSQASTSLSSGKSSTWTLTGGLTVGLSAQVDIIIAEGTVKGDLSASLAKAWGEDTGTSLTTGWSNSTSQTIVQQVGTKAMLTFTPFFICWKGSATCGNDKDGKEIRVDDMDFCQPSTKNSGNELVGTYSVVYL</sequence>
<evidence type="ECO:0000256" key="2">
    <source>
        <dbReference type="SAM" id="SignalP"/>
    </source>
</evidence>